<evidence type="ECO:0000313" key="4">
    <source>
        <dbReference type="EMBL" id="HIR61529.1"/>
    </source>
</evidence>
<keyword evidence="2" id="KW-0326">Glycosidase</keyword>
<organism evidence="4 5">
    <name type="scientific">Candidatus Faecivivens stercoravium</name>
    <dbReference type="NCBI Taxonomy" id="2840803"/>
    <lineage>
        <taxon>Bacteria</taxon>
        <taxon>Bacillati</taxon>
        <taxon>Bacillota</taxon>
        <taxon>Clostridia</taxon>
        <taxon>Eubacteriales</taxon>
        <taxon>Oscillospiraceae</taxon>
        <taxon>Oscillospiraceae incertae sedis</taxon>
        <taxon>Candidatus Faecivivens</taxon>
    </lineage>
</organism>
<reference evidence="4" key="2">
    <citation type="journal article" date="2021" name="PeerJ">
        <title>Extensive microbial diversity within the chicken gut microbiome revealed by metagenomics and culture.</title>
        <authorList>
            <person name="Gilroy R."/>
            <person name="Ravi A."/>
            <person name="Getino M."/>
            <person name="Pursley I."/>
            <person name="Horton D.L."/>
            <person name="Alikhan N.F."/>
            <person name="Baker D."/>
            <person name="Gharbi K."/>
            <person name="Hall N."/>
            <person name="Watson M."/>
            <person name="Adriaenssens E.M."/>
            <person name="Foster-Nyarko E."/>
            <person name="Jarju S."/>
            <person name="Secka A."/>
            <person name="Antonio M."/>
            <person name="Oren A."/>
            <person name="Chaudhuri R.R."/>
            <person name="La Ragione R."/>
            <person name="Hildebrand F."/>
            <person name="Pallen M.J."/>
        </authorList>
    </citation>
    <scope>NUCLEOTIDE SEQUENCE</scope>
    <source>
        <strain evidence="4">CHK189-12415</strain>
    </source>
</reference>
<dbReference type="GO" id="GO:0016798">
    <property type="term" value="F:hydrolase activity, acting on glycosyl bonds"/>
    <property type="evidence" value="ECO:0007669"/>
    <property type="project" value="UniProtKB-KW"/>
</dbReference>
<dbReference type="Gene3D" id="2.60.40.10">
    <property type="entry name" value="Immunoglobulins"/>
    <property type="match status" value="1"/>
</dbReference>
<keyword evidence="1 4" id="KW-0378">Hydrolase</keyword>
<evidence type="ECO:0000259" key="3">
    <source>
        <dbReference type="SMART" id="SM00642"/>
    </source>
</evidence>
<protein>
    <submittedName>
        <fullName evidence="4">Glycoside hydrolase family 13 protein</fullName>
    </submittedName>
</protein>
<dbReference type="AlphaFoldDB" id="A0A9D1DYK1"/>
<dbReference type="Gene3D" id="3.90.400.10">
    <property type="entry name" value="Oligo-1,6-glucosidase, Domain 2"/>
    <property type="match status" value="1"/>
</dbReference>
<dbReference type="Gene3D" id="3.20.20.80">
    <property type="entry name" value="Glycosidases"/>
    <property type="match status" value="1"/>
</dbReference>
<dbReference type="GO" id="GO:0005975">
    <property type="term" value="P:carbohydrate metabolic process"/>
    <property type="evidence" value="ECO:0007669"/>
    <property type="project" value="InterPro"/>
</dbReference>
<dbReference type="EMBL" id="DVHA01000264">
    <property type="protein sequence ID" value="HIR61529.1"/>
    <property type="molecule type" value="Genomic_DNA"/>
</dbReference>
<proteinExistence type="predicted"/>
<dbReference type="InterPro" id="IPR006047">
    <property type="entry name" value="GH13_cat_dom"/>
</dbReference>
<dbReference type="InterPro" id="IPR045857">
    <property type="entry name" value="O16G_dom_2"/>
</dbReference>
<evidence type="ECO:0000256" key="2">
    <source>
        <dbReference type="ARBA" id="ARBA00023295"/>
    </source>
</evidence>
<dbReference type="InterPro" id="IPR013783">
    <property type="entry name" value="Ig-like_fold"/>
</dbReference>
<reference evidence="4" key="1">
    <citation type="submission" date="2020-10" db="EMBL/GenBank/DDBJ databases">
        <authorList>
            <person name="Gilroy R."/>
        </authorList>
    </citation>
    <scope>NUCLEOTIDE SEQUENCE</scope>
    <source>
        <strain evidence="4">CHK189-12415</strain>
    </source>
</reference>
<evidence type="ECO:0000313" key="5">
    <source>
        <dbReference type="Proteomes" id="UP000824241"/>
    </source>
</evidence>
<evidence type="ECO:0000256" key="1">
    <source>
        <dbReference type="ARBA" id="ARBA00022801"/>
    </source>
</evidence>
<dbReference type="SMART" id="SM00642">
    <property type="entry name" value="Aamy"/>
    <property type="match status" value="1"/>
</dbReference>
<sequence>MEQSVRYDAWDIACKKPFGAVSTGTEITIRLHVVKSERPRRAYIILRKDGVKDMTITVDKFYSNVTYPDPMRKILFSQVASSFHSTTYEVKFSVEEAGLYFYRFEVETQKGTLFVGSDKNARAVVGDFLPEWQLTVYRDDFRTPQFLQTGIMYQIFPDRFYRGSQEPLPPTRSPRIIHKSWDERPLYNGDIPNYEATDFFGGDLEGIRQKLPYLKELGVSLIYLNPIFESASNHRYNTANYMAIDPYLGSEEDFKRLCREAAESGIRIILDGVFSHTGSDSIYFDKNGRYNSNGAWESHDSPYYSWYRFNDSPTGYDCWWGFPTLPNVNETDPGYLDFICGNEGVLRHWMRAGAFGWRLDVADELPDEFLYQVRDCVKDYDQDAYIMGEVWEDASNKQSYGIRRPYLLGEQLDSVMNYPWCNAIISFVCSGNAEAFYTSVMTILDHYPIPAIATMMNPLSTHDSMRVLTALGVQHDVPGAERAEYRMTQEEYRLGVERLRLAATLQYTLPGYPSLYYGDEIGMYGFSDPWNRRTFTWDKIDSGLHDFYVRLGKMRRENSADFSQELRFFDLDTGVIAYTRGSLLIVVNASQNDYQWPAMIQSLLFSAGNASITESGILVSRMSAAVFRLRKEYD</sequence>
<name>A0A9D1DYK1_9FIRM</name>
<dbReference type="PANTHER" id="PTHR10357:SF210">
    <property type="entry name" value="MALTODEXTRIN GLUCOSIDASE"/>
    <property type="match status" value="1"/>
</dbReference>
<dbReference type="SUPFAM" id="SSF51445">
    <property type="entry name" value="(Trans)glycosidases"/>
    <property type="match status" value="1"/>
</dbReference>
<comment type="caution">
    <text evidence="4">The sequence shown here is derived from an EMBL/GenBank/DDBJ whole genome shotgun (WGS) entry which is preliminary data.</text>
</comment>
<dbReference type="InterPro" id="IPR017853">
    <property type="entry name" value="GH"/>
</dbReference>
<gene>
    <name evidence="4" type="ORF">IAB37_08160</name>
</gene>
<dbReference type="Proteomes" id="UP000824241">
    <property type="component" value="Unassembled WGS sequence"/>
</dbReference>
<accession>A0A9D1DYK1</accession>
<dbReference type="PANTHER" id="PTHR10357">
    <property type="entry name" value="ALPHA-AMYLASE FAMILY MEMBER"/>
    <property type="match status" value="1"/>
</dbReference>
<dbReference type="CDD" id="cd11338">
    <property type="entry name" value="AmyAc_CMD"/>
    <property type="match status" value="1"/>
</dbReference>
<feature type="domain" description="Glycosyl hydrolase family 13 catalytic" evidence="3">
    <location>
        <begin position="154"/>
        <end position="555"/>
    </location>
</feature>
<dbReference type="Pfam" id="PF00128">
    <property type="entry name" value="Alpha-amylase"/>
    <property type="match status" value="1"/>
</dbReference>